<comment type="caution">
    <text evidence="2">The sequence shown here is derived from an EMBL/GenBank/DDBJ whole genome shotgun (WGS) entry which is preliminary data.</text>
</comment>
<keyword evidence="3" id="KW-1185">Reference proteome</keyword>
<feature type="compositionally biased region" description="Polar residues" evidence="1">
    <location>
        <begin position="17"/>
        <end position="27"/>
    </location>
</feature>
<proteinExistence type="predicted"/>
<feature type="region of interest" description="Disordered" evidence="1">
    <location>
        <begin position="148"/>
        <end position="168"/>
    </location>
</feature>
<gene>
    <name evidence="2" type="ORF">MSAN_01279800</name>
</gene>
<feature type="compositionally biased region" description="Low complexity" evidence="1">
    <location>
        <begin position="71"/>
        <end position="83"/>
    </location>
</feature>
<name>A0A8H6YHT8_9AGAR</name>
<dbReference type="OrthoDB" id="10573865at2759"/>
<reference evidence="2" key="1">
    <citation type="submission" date="2020-05" db="EMBL/GenBank/DDBJ databases">
        <title>Mycena genomes resolve the evolution of fungal bioluminescence.</title>
        <authorList>
            <person name="Tsai I.J."/>
        </authorList>
    </citation>
    <scope>NUCLEOTIDE SEQUENCE</scope>
    <source>
        <strain evidence="2">160909Yilan</strain>
    </source>
</reference>
<dbReference type="EMBL" id="JACAZH010000009">
    <property type="protein sequence ID" value="KAF7359372.1"/>
    <property type="molecule type" value="Genomic_DNA"/>
</dbReference>
<sequence length="168" mass="18244">MESSFSTSHSPSNFTNLQLSPMTESSTPISRLASTRYPLYDYPENLPSSSSFSFFSSPIPKSRPPSHAENSVPSSSSFSYFSSPSPPVSSGPQPKSATPSPSYTGCDVLPTPSAPLPGLAPEYFDFDLAHLGGMRRQYPLKRKRIDDADEVHARISPKRFQGPGQLAQ</sequence>
<feature type="compositionally biased region" description="Low complexity" evidence="1">
    <location>
        <begin position="1"/>
        <end position="16"/>
    </location>
</feature>
<dbReference type="AlphaFoldDB" id="A0A8H6YHT8"/>
<feature type="region of interest" description="Disordered" evidence="1">
    <location>
        <begin position="54"/>
        <end position="111"/>
    </location>
</feature>
<evidence type="ECO:0000313" key="3">
    <source>
        <dbReference type="Proteomes" id="UP000623467"/>
    </source>
</evidence>
<evidence type="ECO:0000256" key="1">
    <source>
        <dbReference type="SAM" id="MobiDB-lite"/>
    </source>
</evidence>
<accession>A0A8H6YHT8</accession>
<evidence type="ECO:0000313" key="2">
    <source>
        <dbReference type="EMBL" id="KAF7359372.1"/>
    </source>
</evidence>
<protein>
    <submittedName>
        <fullName evidence="2">Uncharacterized protein</fullName>
    </submittedName>
</protein>
<organism evidence="2 3">
    <name type="scientific">Mycena sanguinolenta</name>
    <dbReference type="NCBI Taxonomy" id="230812"/>
    <lineage>
        <taxon>Eukaryota</taxon>
        <taxon>Fungi</taxon>
        <taxon>Dikarya</taxon>
        <taxon>Basidiomycota</taxon>
        <taxon>Agaricomycotina</taxon>
        <taxon>Agaricomycetes</taxon>
        <taxon>Agaricomycetidae</taxon>
        <taxon>Agaricales</taxon>
        <taxon>Marasmiineae</taxon>
        <taxon>Mycenaceae</taxon>
        <taxon>Mycena</taxon>
    </lineage>
</organism>
<dbReference type="Proteomes" id="UP000623467">
    <property type="component" value="Unassembled WGS sequence"/>
</dbReference>
<feature type="region of interest" description="Disordered" evidence="1">
    <location>
        <begin position="1"/>
        <end position="27"/>
    </location>
</feature>